<evidence type="ECO:0000313" key="2">
    <source>
        <dbReference type="EMBL" id="SFW23555.1"/>
    </source>
</evidence>
<evidence type="ECO:0000313" key="3">
    <source>
        <dbReference type="Proteomes" id="UP000182680"/>
    </source>
</evidence>
<dbReference type="RefSeq" id="WP_072311289.1">
    <property type="nucleotide sequence ID" value="NZ_FPIW01000005.1"/>
</dbReference>
<dbReference type="Pfam" id="PF13708">
    <property type="entry name" value="DUF4942"/>
    <property type="match status" value="1"/>
</dbReference>
<dbReference type="Proteomes" id="UP000182680">
    <property type="component" value="Unassembled WGS sequence"/>
</dbReference>
<proteinExistence type="predicted"/>
<dbReference type="AlphaFoldDB" id="A0AA94HR11"/>
<feature type="domain" description="DUF4942" evidence="1">
    <location>
        <begin position="266"/>
        <end position="482"/>
    </location>
</feature>
<sequence>MFNSAFYPTPADVAAQMLDGIDLDGRTILEPSAGKGDLCDAIINKHFWRCPETARHKMHCCEIEPELQATLRGKGYTLVGTDFLNFQPNARYNLIVMNPPFRNGEKHLLHAWDILYEGDLVCLLNADSMRNAQVERIVEQYGAVIELGRCFENAFRETSVNVAMVRLHKKAKPIEFEVFGGTEDQDKASFSDGGFSSQVAARDTIGNLVTMFDRAREIYARMLPLAAELKFYAEQLAPKHDVQWHKAAQESVFTAEQDAAYNSFVDSLKTDAWQKVFEMTGARNLMSAKVKADFDKQKAEMLRMAFSKENISGAVFALLENGPEILRRCVLEAFELMTSFDKKNKIHAEGWKTNDAWRVNRKVIVPVAVYESFSFWETRGFVGYQYQDKLDDIDRAMAYLEGRKLEDVLTIRQALKDFANPLKPGARDTSEYSRDRTTNPEWTGQKFCSEYFELVGYKKGTLHMTFRDSSLWERFNIEAAKGKNWLPDDYKAREKENRTRNRNADKFGLPLAI</sequence>
<dbReference type="InterPro" id="IPR002052">
    <property type="entry name" value="DNA_methylase_N6_adenine_CS"/>
</dbReference>
<gene>
    <name evidence="2" type="ORF">SAMN02910291_00503</name>
</gene>
<accession>A0AA94HR11</accession>
<evidence type="ECO:0000259" key="1">
    <source>
        <dbReference type="Pfam" id="PF13708"/>
    </source>
</evidence>
<dbReference type="SUPFAM" id="SSF53335">
    <property type="entry name" value="S-adenosyl-L-methionine-dependent methyltransferases"/>
    <property type="match status" value="1"/>
</dbReference>
<dbReference type="GO" id="GO:0003676">
    <property type="term" value="F:nucleic acid binding"/>
    <property type="evidence" value="ECO:0007669"/>
    <property type="project" value="InterPro"/>
</dbReference>
<dbReference type="InterPro" id="IPR031339">
    <property type="entry name" value="DUF4942"/>
</dbReference>
<dbReference type="Gene3D" id="3.40.50.150">
    <property type="entry name" value="Vaccinia Virus protein VP39"/>
    <property type="match status" value="1"/>
</dbReference>
<dbReference type="EMBL" id="FPIW01000005">
    <property type="protein sequence ID" value="SFW23555.1"/>
    <property type="molecule type" value="Genomic_DNA"/>
</dbReference>
<comment type="caution">
    <text evidence="2">The sequence shown here is derived from an EMBL/GenBank/DDBJ whole genome shotgun (WGS) entry which is preliminary data.</text>
</comment>
<organism evidence="2 3">
    <name type="scientific">Desulfovibrio desulfuricans</name>
    <dbReference type="NCBI Taxonomy" id="876"/>
    <lineage>
        <taxon>Bacteria</taxon>
        <taxon>Pseudomonadati</taxon>
        <taxon>Thermodesulfobacteriota</taxon>
        <taxon>Desulfovibrionia</taxon>
        <taxon>Desulfovibrionales</taxon>
        <taxon>Desulfovibrionaceae</taxon>
        <taxon>Desulfovibrio</taxon>
    </lineage>
</organism>
<dbReference type="PROSITE" id="PS00092">
    <property type="entry name" value="N6_MTASE"/>
    <property type="match status" value="1"/>
</dbReference>
<dbReference type="GO" id="GO:0008168">
    <property type="term" value="F:methyltransferase activity"/>
    <property type="evidence" value="ECO:0007669"/>
    <property type="project" value="UniProtKB-KW"/>
</dbReference>
<dbReference type="InterPro" id="IPR029063">
    <property type="entry name" value="SAM-dependent_MTases_sf"/>
</dbReference>
<dbReference type="GO" id="GO:0032259">
    <property type="term" value="P:methylation"/>
    <property type="evidence" value="ECO:0007669"/>
    <property type="project" value="UniProtKB-KW"/>
</dbReference>
<keyword evidence="2" id="KW-0808">Transferase</keyword>
<reference evidence="3" key="1">
    <citation type="submission" date="2016-11" db="EMBL/GenBank/DDBJ databases">
        <authorList>
            <person name="Jaros S."/>
            <person name="Januszkiewicz K."/>
            <person name="Wedrychowicz H."/>
        </authorList>
    </citation>
    <scope>NUCLEOTIDE SEQUENCE [LARGE SCALE GENOMIC DNA]</scope>
    <source>
        <strain evidence="3">DSM 7057</strain>
    </source>
</reference>
<protein>
    <submittedName>
        <fullName evidence="2">Predicted RNA methylase</fullName>
    </submittedName>
</protein>
<name>A0AA94HR11_DESDE</name>
<keyword evidence="2" id="KW-0489">Methyltransferase</keyword>